<gene>
    <name evidence="11" type="ORF">ACJRO7_033163</name>
</gene>
<dbReference type="GO" id="GO:0030245">
    <property type="term" value="P:cellulose catabolic process"/>
    <property type="evidence" value="ECO:0007669"/>
    <property type="project" value="UniProtKB-KW"/>
</dbReference>
<dbReference type="InterPro" id="IPR008928">
    <property type="entry name" value="6-hairpin_glycosidase_sf"/>
</dbReference>
<evidence type="ECO:0000256" key="9">
    <source>
        <dbReference type="SAM" id="MobiDB-lite"/>
    </source>
</evidence>
<accession>A0ABD3JQL9</accession>
<evidence type="ECO:0000256" key="2">
    <source>
        <dbReference type="ARBA" id="ARBA00007072"/>
    </source>
</evidence>
<evidence type="ECO:0000256" key="5">
    <source>
        <dbReference type="ARBA" id="ARBA00023001"/>
    </source>
</evidence>
<dbReference type="SUPFAM" id="SSF48208">
    <property type="entry name" value="Six-hairpin glycosidases"/>
    <property type="match status" value="1"/>
</dbReference>
<evidence type="ECO:0000256" key="3">
    <source>
        <dbReference type="ARBA" id="ARBA00012601"/>
    </source>
</evidence>
<protein>
    <recommendedName>
        <fullName evidence="3">cellulase</fullName>
        <ecNumber evidence="3">3.2.1.4</ecNumber>
    </recommendedName>
</protein>
<keyword evidence="7" id="KW-0326">Glycosidase</keyword>
<dbReference type="Gene3D" id="1.50.10.10">
    <property type="match status" value="1"/>
</dbReference>
<sequence length="94" mass="10441">MITYTGAKKTKNAPPGESGKSLQCSSGSIQPSELLSFAKSQVDYILGDNPRAMSYMVGYGNNYPRQVHHLGDFHRVHQGGFVLRQLLSWLCRLV</sequence>
<feature type="region of interest" description="Disordered" evidence="9">
    <location>
        <begin position="1"/>
        <end position="27"/>
    </location>
</feature>
<dbReference type="InterPro" id="IPR012341">
    <property type="entry name" value="6hp_glycosidase-like_sf"/>
</dbReference>
<name>A0ABD3JQL9_EUCGL</name>
<dbReference type="EMBL" id="JBJKBG010000008">
    <property type="protein sequence ID" value="KAL3728528.1"/>
    <property type="molecule type" value="Genomic_DNA"/>
</dbReference>
<organism evidence="11 12">
    <name type="scientific">Eucalyptus globulus</name>
    <name type="common">Tasmanian blue gum</name>
    <dbReference type="NCBI Taxonomy" id="34317"/>
    <lineage>
        <taxon>Eukaryota</taxon>
        <taxon>Viridiplantae</taxon>
        <taxon>Streptophyta</taxon>
        <taxon>Embryophyta</taxon>
        <taxon>Tracheophyta</taxon>
        <taxon>Spermatophyta</taxon>
        <taxon>Magnoliopsida</taxon>
        <taxon>eudicotyledons</taxon>
        <taxon>Gunneridae</taxon>
        <taxon>Pentapetalae</taxon>
        <taxon>rosids</taxon>
        <taxon>malvids</taxon>
        <taxon>Myrtales</taxon>
        <taxon>Myrtaceae</taxon>
        <taxon>Myrtoideae</taxon>
        <taxon>Eucalypteae</taxon>
        <taxon>Eucalyptus</taxon>
    </lineage>
</organism>
<comment type="caution">
    <text evidence="11">The sequence shown here is derived from an EMBL/GenBank/DDBJ whole genome shotgun (WGS) entry which is preliminary data.</text>
</comment>
<keyword evidence="12" id="KW-1185">Reference proteome</keyword>
<comment type="similarity">
    <text evidence="2">Belongs to the glycosyl hydrolase 9 (cellulase E) family.</text>
</comment>
<dbReference type="AlphaFoldDB" id="A0ABD3JQL9"/>
<evidence type="ECO:0000256" key="1">
    <source>
        <dbReference type="ARBA" id="ARBA00000966"/>
    </source>
</evidence>
<dbReference type="InterPro" id="IPR001701">
    <property type="entry name" value="Glyco_hydro_9"/>
</dbReference>
<evidence type="ECO:0000259" key="10">
    <source>
        <dbReference type="Pfam" id="PF00759"/>
    </source>
</evidence>
<keyword evidence="4" id="KW-0378">Hydrolase</keyword>
<dbReference type="Pfam" id="PF00759">
    <property type="entry name" value="Glyco_hydro_9"/>
    <property type="match status" value="1"/>
</dbReference>
<evidence type="ECO:0000313" key="11">
    <source>
        <dbReference type="EMBL" id="KAL3728528.1"/>
    </source>
</evidence>
<proteinExistence type="inferred from homology"/>
<dbReference type="PANTHER" id="PTHR22298">
    <property type="entry name" value="ENDO-1,4-BETA-GLUCANASE"/>
    <property type="match status" value="1"/>
</dbReference>
<feature type="domain" description="Glycoside hydrolase family 9" evidence="10">
    <location>
        <begin position="28"/>
        <end position="71"/>
    </location>
</feature>
<dbReference type="EC" id="3.2.1.4" evidence="3"/>
<evidence type="ECO:0000256" key="6">
    <source>
        <dbReference type="ARBA" id="ARBA00023277"/>
    </source>
</evidence>
<keyword evidence="8" id="KW-0624">Polysaccharide degradation</keyword>
<evidence type="ECO:0000256" key="8">
    <source>
        <dbReference type="ARBA" id="ARBA00023326"/>
    </source>
</evidence>
<evidence type="ECO:0000256" key="4">
    <source>
        <dbReference type="ARBA" id="ARBA00022801"/>
    </source>
</evidence>
<keyword evidence="6" id="KW-0119">Carbohydrate metabolism</keyword>
<evidence type="ECO:0000256" key="7">
    <source>
        <dbReference type="ARBA" id="ARBA00023295"/>
    </source>
</evidence>
<dbReference type="GO" id="GO:0008810">
    <property type="term" value="F:cellulase activity"/>
    <property type="evidence" value="ECO:0007669"/>
    <property type="project" value="UniProtKB-EC"/>
</dbReference>
<dbReference type="Proteomes" id="UP001634007">
    <property type="component" value="Unassembled WGS sequence"/>
</dbReference>
<reference evidence="11 12" key="1">
    <citation type="submission" date="2024-11" db="EMBL/GenBank/DDBJ databases">
        <title>Chromosome-level genome assembly of Eucalyptus globulus Labill. provides insights into its genome evolution.</title>
        <authorList>
            <person name="Li X."/>
        </authorList>
    </citation>
    <scope>NUCLEOTIDE SEQUENCE [LARGE SCALE GENOMIC DNA]</scope>
    <source>
        <strain evidence="11">CL2024</strain>
        <tissue evidence="11">Fresh tender leaves</tissue>
    </source>
</reference>
<keyword evidence="5" id="KW-0136">Cellulose degradation</keyword>
<evidence type="ECO:0000313" key="12">
    <source>
        <dbReference type="Proteomes" id="UP001634007"/>
    </source>
</evidence>
<comment type="catalytic activity">
    <reaction evidence="1">
        <text>Endohydrolysis of (1-&gt;4)-beta-D-glucosidic linkages in cellulose, lichenin and cereal beta-D-glucans.</text>
        <dbReference type="EC" id="3.2.1.4"/>
    </reaction>
</comment>